<protein>
    <submittedName>
        <fullName evidence="3">Uncharacterized protein</fullName>
    </submittedName>
</protein>
<evidence type="ECO:0000256" key="2">
    <source>
        <dbReference type="SAM" id="SignalP"/>
    </source>
</evidence>
<evidence type="ECO:0000256" key="1">
    <source>
        <dbReference type="SAM" id="MobiDB-lite"/>
    </source>
</evidence>
<evidence type="ECO:0000313" key="3">
    <source>
        <dbReference type="EMBL" id="MFC4857689.1"/>
    </source>
</evidence>
<reference evidence="4" key="1">
    <citation type="journal article" date="2019" name="Int. J. Syst. Evol. Microbiol.">
        <title>The Global Catalogue of Microorganisms (GCM) 10K type strain sequencing project: providing services to taxonomists for standard genome sequencing and annotation.</title>
        <authorList>
            <consortium name="The Broad Institute Genomics Platform"/>
            <consortium name="The Broad Institute Genome Sequencing Center for Infectious Disease"/>
            <person name="Wu L."/>
            <person name="Ma J."/>
        </authorList>
    </citation>
    <scope>NUCLEOTIDE SEQUENCE [LARGE SCALE GENOMIC DNA]</scope>
    <source>
        <strain evidence="4">ZS-22-S1</strain>
    </source>
</reference>
<feature type="signal peptide" evidence="2">
    <location>
        <begin position="1"/>
        <end position="20"/>
    </location>
</feature>
<feature type="region of interest" description="Disordered" evidence="1">
    <location>
        <begin position="31"/>
        <end position="65"/>
    </location>
</feature>
<dbReference type="PROSITE" id="PS51257">
    <property type="entry name" value="PROKAR_LIPOPROTEIN"/>
    <property type="match status" value="1"/>
</dbReference>
<organism evidence="3 4">
    <name type="scientific">Actinophytocola glycyrrhizae</name>
    <dbReference type="NCBI Taxonomy" id="2044873"/>
    <lineage>
        <taxon>Bacteria</taxon>
        <taxon>Bacillati</taxon>
        <taxon>Actinomycetota</taxon>
        <taxon>Actinomycetes</taxon>
        <taxon>Pseudonocardiales</taxon>
        <taxon>Pseudonocardiaceae</taxon>
    </lineage>
</organism>
<keyword evidence="2" id="KW-0732">Signal</keyword>
<dbReference type="Proteomes" id="UP001595859">
    <property type="component" value="Unassembled WGS sequence"/>
</dbReference>
<keyword evidence="4" id="KW-1185">Reference proteome</keyword>
<feature type="chain" id="PRO_5045810074" evidence="2">
    <location>
        <begin position="21"/>
        <end position="262"/>
    </location>
</feature>
<comment type="caution">
    <text evidence="3">The sequence shown here is derived from an EMBL/GenBank/DDBJ whole genome shotgun (WGS) entry which is preliminary data.</text>
</comment>
<gene>
    <name evidence="3" type="ORF">ACFPCV_29680</name>
</gene>
<evidence type="ECO:0000313" key="4">
    <source>
        <dbReference type="Proteomes" id="UP001595859"/>
    </source>
</evidence>
<feature type="compositionally biased region" description="Low complexity" evidence="1">
    <location>
        <begin position="34"/>
        <end position="61"/>
    </location>
</feature>
<dbReference type="EMBL" id="JBHSIS010000020">
    <property type="protein sequence ID" value="MFC4857689.1"/>
    <property type="molecule type" value="Genomic_DNA"/>
</dbReference>
<dbReference type="RefSeq" id="WP_378059677.1">
    <property type="nucleotide sequence ID" value="NZ_JBHSIS010000020.1"/>
</dbReference>
<proteinExistence type="predicted"/>
<sequence>MASRRGRVLAAVMTAVGVTAAGVACEQSPRALEPTTINGTTTGSAATTTTPTTPTTSAPAPRDFPYQPLWPFADADAAAAWQESYRSGGHQPWHLDAEATTIAFTTDHLGFTEIDQVLASDVRDDEAWVTVGYAVEQSKPGTAAVVHLARIGAGQNAPWEVVGTRDTTLTLTQPRYGTTVSSPVTVGGQVTGVDESIRVQVIGPSGGLGDSCCLAAGGEDTPWSTTVTYQGATGDALTIVASTGGHVTEVERFAITGVRPAA</sequence>
<name>A0ABV9SAE7_9PSEU</name>
<accession>A0ABV9SAE7</accession>